<dbReference type="GO" id="GO:0003676">
    <property type="term" value="F:nucleic acid binding"/>
    <property type="evidence" value="ECO:0007669"/>
    <property type="project" value="InterPro"/>
</dbReference>
<dbReference type="AlphaFoldDB" id="A0AAJ1BHY8"/>
<dbReference type="InterPro" id="IPR040764">
    <property type="entry name" value="CvfB_WH"/>
</dbReference>
<comment type="caution">
    <text evidence="3">The sequence shown here is derived from an EMBL/GenBank/DDBJ whole genome shotgun (WGS) entry which is preliminary data.</text>
</comment>
<protein>
    <submittedName>
        <fullName evidence="3">S1-like domain-containing RNA-binding protein</fullName>
    </submittedName>
</protein>
<feature type="domain" description="S1 motif" evidence="2">
    <location>
        <begin position="69"/>
        <end position="131"/>
    </location>
</feature>
<name>A0AAJ1BHY8_9GAMM</name>
<accession>A0AAJ1BHY8</accession>
<sequence>MIQLGKTCRLPVVKQVNFGFYLNAGELGQVLLPNKFAPEGLEAGQELEVFLYLDSEDTPIATTQKPLAQVGEFANLKIVSVSRVGAFLDWGLDKDLLLPFAEQTRPPEEGKYQLVHLHINRADDRIVASAKLDKFLDKTPAFYKPGQEVKLTIAGRTDLGYKAIIESRHWGLIHLSDVFKPLRAGNKIKGFIKQVRHDGKIDLVLNKGTKDELDAHSAQILKKLSAAGGFLPLGDKTDADVIYAELGMSKKAFKKSIGGLFKQGKLRIENNGIYLS</sequence>
<comment type="similarity">
    <text evidence="1">Belongs to the CvfB family.</text>
</comment>
<dbReference type="EMBL" id="JAKUDL010000002">
    <property type="protein sequence ID" value="MCH4294242.1"/>
    <property type="molecule type" value="Genomic_DNA"/>
</dbReference>
<proteinExistence type="inferred from homology"/>
<reference evidence="3 4" key="1">
    <citation type="submission" date="2022-02" db="EMBL/GenBank/DDBJ databases">
        <title>The genome sequence of Shewanella sp. 3B26.</title>
        <authorList>
            <person name="Du J."/>
        </authorList>
    </citation>
    <scope>NUCLEOTIDE SEQUENCE [LARGE SCALE GENOMIC DNA]</scope>
    <source>
        <strain evidence="3 4">3B26</strain>
    </source>
</reference>
<dbReference type="PANTHER" id="PTHR37296:SF1">
    <property type="entry name" value="CONSERVED VIRULENCE FACTOR B"/>
    <property type="match status" value="1"/>
</dbReference>
<dbReference type="Pfam" id="PF13509">
    <property type="entry name" value="S1_2"/>
    <property type="match status" value="1"/>
</dbReference>
<dbReference type="Gene3D" id="1.10.10.10">
    <property type="entry name" value="Winged helix-like DNA-binding domain superfamily/Winged helix DNA-binding domain"/>
    <property type="match status" value="1"/>
</dbReference>
<evidence type="ECO:0000256" key="1">
    <source>
        <dbReference type="PIRNR" id="PIRNR012524"/>
    </source>
</evidence>
<dbReference type="InterPro" id="IPR036388">
    <property type="entry name" value="WH-like_DNA-bd_sf"/>
</dbReference>
<dbReference type="PIRSF" id="PIRSF012524">
    <property type="entry name" value="YitL_S1"/>
    <property type="match status" value="1"/>
</dbReference>
<dbReference type="Proteomes" id="UP001297581">
    <property type="component" value="Unassembled WGS sequence"/>
</dbReference>
<dbReference type="Gene3D" id="2.40.50.140">
    <property type="entry name" value="Nucleic acid-binding proteins"/>
    <property type="match status" value="1"/>
</dbReference>
<evidence type="ECO:0000313" key="3">
    <source>
        <dbReference type="EMBL" id="MCH4294242.1"/>
    </source>
</evidence>
<feature type="domain" description="S1 motif" evidence="2">
    <location>
        <begin position="144"/>
        <end position="206"/>
    </location>
</feature>
<evidence type="ECO:0000259" key="2">
    <source>
        <dbReference type="SMART" id="SM00316"/>
    </source>
</evidence>
<dbReference type="InterPro" id="IPR012340">
    <property type="entry name" value="NA-bd_OB-fold"/>
</dbReference>
<gene>
    <name evidence="3" type="ORF">MJ923_07975</name>
</gene>
<dbReference type="InterPro" id="IPR003029">
    <property type="entry name" value="S1_domain"/>
</dbReference>
<dbReference type="InterPro" id="IPR039566">
    <property type="entry name" value="CvfB_S1_st"/>
</dbReference>
<dbReference type="Pfam" id="PF17783">
    <property type="entry name" value="WHD_CvfB"/>
    <property type="match status" value="1"/>
</dbReference>
<keyword evidence="4" id="KW-1185">Reference proteome</keyword>
<dbReference type="InterPro" id="IPR014464">
    <property type="entry name" value="CvfB_fam"/>
</dbReference>
<evidence type="ECO:0000313" key="4">
    <source>
        <dbReference type="Proteomes" id="UP001297581"/>
    </source>
</evidence>
<organism evidence="3 4">
    <name type="scientific">Shewanella zhuhaiensis</name>
    <dbReference type="NCBI Taxonomy" id="2919576"/>
    <lineage>
        <taxon>Bacteria</taxon>
        <taxon>Pseudomonadati</taxon>
        <taxon>Pseudomonadota</taxon>
        <taxon>Gammaproteobacteria</taxon>
        <taxon>Alteromonadales</taxon>
        <taxon>Shewanellaceae</taxon>
        <taxon>Shewanella</taxon>
    </lineage>
</organism>
<dbReference type="RefSeq" id="WP_240590632.1">
    <property type="nucleotide sequence ID" value="NZ_JAKUDL010000002.1"/>
</dbReference>
<dbReference type="PANTHER" id="PTHR37296">
    <property type="entry name" value="CONSERVED VIRULENCE FACTOR B"/>
    <property type="match status" value="1"/>
</dbReference>
<dbReference type="SMART" id="SM00316">
    <property type="entry name" value="S1"/>
    <property type="match status" value="2"/>
</dbReference>